<dbReference type="GO" id="GO:0030915">
    <property type="term" value="C:Smc5-Smc6 complex"/>
    <property type="evidence" value="ECO:0007669"/>
    <property type="project" value="UniProtKB-UniRule"/>
</dbReference>
<keyword evidence="3 7" id="KW-0227">DNA damage</keyword>
<comment type="similarity">
    <text evidence="2 7">Belongs to the NSE4 family.</text>
</comment>
<comment type="function">
    <text evidence="7">Component of the SMC5-SMC6 complex, that promotes sister chromatid alignment after DNA damage and facilitates double-stranded DNA breaks (DSBs) repair via homologous recombination between sister chromatids.</text>
</comment>
<gene>
    <name evidence="11" type="ORF">BDV98DRAFT_332722</name>
</gene>
<evidence type="ECO:0000256" key="1">
    <source>
        <dbReference type="ARBA" id="ARBA00004123"/>
    </source>
</evidence>
<dbReference type="OrthoDB" id="361242at2759"/>
<comment type="subunit">
    <text evidence="7">Component of the SMC5-SMC6 complex.</text>
</comment>
<reference evidence="11 12" key="1">
    <citation type="journal article" date="2019" name="Nat. Ecol. Evol.">
        <title>Megaphylogeny resolves global patterns of mushroom evolution.</title>
        <authorList>
            <person name="Varga T."/>
            <person name="Krizsan K."/>
            <person name="Foldi C."/>
            <person name="Dima B."/>
            <person name="Sanchez-Garcia M."/>
            <person name="Sanchez-Ramirez S."/>
            <person name="Szollosi G.J."/>
            <person name="Szarkandi J.G."/>
            <person name="Papp V."/>
            <person name="Albert L."/>
            <person name="Andreopoulos W."/>
            <person name="Angelini C."/>
            <person name="Antonin V."/>
            <person name="Barry K.W."/>
            <person name="Bougher N.L."/>
            <person name="Buchanan P."/>
            <person name="Buyck B."/>
            <person name="Bense V."/>
            <person name="Catcheside P."/>
            <person name="Chovatia M."/>
            <person name="Cooper J."/>
            <person name="Damon W."/>
            <person name="Desjardin D."/>
            <person name="Finy P."/>
            <person name="Geml J."/>
            <person name="Haridas S."/>
            <person name="Hughes K."/>
            <person name="Justo A."/>
            <person name="Karasinski D."/>
            <person name="Kautmanova I."/>
            <person name="Kiss B."/>
            <person name="Kocsube S."/>
            <person name="Kotiranta H."/>
            <person name="LaButti K.M."/>
            <person name="Lechner B.E."/>
            <person name="Liimatainen K."/>
            <person name="Lipzen A."/>
            <person name="Lukacs Z."/>
            <person name="Mihaltcheva S."/>
            <person name="Morgado L.N."/>
            <person name="Niskanen T."/>
            <person name="Noordeloos M.E."/>
            <person name="Ohm R.A."/>
            <person name="Ortiz-Santana B."/>
            <person name="Ovrebo C."/>
            <person name="Racz N."/>
            <person name="Riley R."/>
            <person name="Savchenko A."/>
            <person name="Shiryaev A."/>
            <person name="Soop K."/>
            <person name="Spirin V."/>
            <person name="Szebenyi C."/>
            <person name="Tomsovsky M."/>
            <person name="Tulloss R.E."/>
            <person name="Uehling J."/>
            <person name="Grigoriev I.V."/>
            <person name="Vagvolgyi C."/>
            <person name="Papp T."/>
            <person name="Martin F.M."/>
            <person name="Miettinen O."/>
            <person name="Hibbett D.S."/>
            <person name="Nagy L.G."/>
        </authorList>
    </citation>
    <scope>NUCLEOTIDE SEQUENCE [LARGE SCALE GENOMIC DNA]</scope>
    <source>
        <strain evidence="11 12">CBS 309.79</strain>
    </source>
</reference>
<keyword evidence="12" id="KW-1185">Reference proteome</keyword>
<dbReference type="GO" id="GO:0006281">
    <property type="term" value="P:DNA repair"/>
    <property type="evidence" value="ECO:0007669"/>
    <property type="project" value="UniProtKB-UniRule"/>
</dbReference>
<keyword evidence="5 7" id="KW-0234">DNA repair</keyword>
<dbReference type="InterPro" id="IPR029225">
    <property type="entry name" value="Nse4_Nse3-bd"/>
</dbReference>
<dbReference type="Pfam" id="PF08743">
    <property type="entry name" value="Nse4_C"/>
    <property type="match status" value="1"/>
</dbReference>
<dbReference type="PANTHER" id="PTHR16140:SF0">
    <property type="entry name" value="NON-STRUCTURAL MAINTENANCE OF CHROMOSOMES ELEMENT 4"/>
    <property type="match status" value="1"/>
</dbReference>
<evidence type="ECO:0000256" key="5">
    <source>
        <dbReference type="ARBA" id="ARBA00023204"/>
    </source>
</evidence>
<dbReference type="GO" id="GO:0006310">
    <property type="term" value="P:DNA recombination"/>
    <property type="evidence" value="ECO:0007669"/>
    <property type="project" value="UniProtKB-UniRule"/>
</dbReference>
<accession>A0A5C3R258</accession>
<feature type="region of interest" description="Disordered" evidence="8">
    <location>
        <begin position="107"/>
        <end position="126"/>
    </location>
</feature>
<feature type="domain" description="Non-structural maintenance of chromosome element 4 C-terminal" evidence="9">
    <location>
        <begin position="212"/>
        <end position="299"/>
    </location>
</feature>
<dbReference type="InterPro" id="IPR027786">
    <property type="entry name" value="Nse4/EID"/>
</dbReference>
<dbReference type="PANTHER" id="PTHR16140">
    <property type="entry name" value="NON-STRUCTURAL MAINTENANCE OF CHROMOSOMES ELEMENT 4"/>
    <property type="match status" value="1"/>
</dbReference>
<evidence type="ECO:0000256" key="7">
    <source>
        <dbReference type="RuleBase" id="RU365071"/>
    </source>
</evidence>
<dbReference type="EMBL" id="ML178818">
    <property type="protein sequence ID" value="TFL04824.1"/>
    <property type="molecule type" value="Genomic_DNA"/>
</dbReference>
<organism evidence="11 12">
    <name type="scientific">Pterulicium gracile</name>
    <dbReference type="NCBI Taxonomy" id="1884261"/>
    <lineage>
        <taxon>Eukaryota</taxon>
        <taxon>Fungi</taxon>
        <taxon>Dikarya</taxon>
        <taxon>Basidiomycota</taxon>
        <taxon>Agaricomycotina</taxon>
        <taxon>Agaricomycetes</taxon>
        <taxon>Agaricomycetidae</taxon>
        <taxon>Agaricales</taxon>
        <taxon>Pleurotineae</taxon>
        <taxon>Pterulaceae</taxon>
        <taxon>Pterulicium</taxon>
    </lineage>
</organism>
<feature type="compositionally biased region" description="Acidic residues" evidence="8">
    <location>
        <begin position="112"/>
        <end position="121"/>
    </location>
</feature>
<evidence type="ECO:0000256" key="2">
    <source>
        <dbReference type="ARBA" id="ARBA00008997"/>
    </source>
</evidence>
<evidence type="ECO:0000259" key="10">
    <source>
        <dbReference type="Pfam" id="PF15412"/>
    </source>
</evidence>
<feature type="region of interest" description="Disordered" evidence="8">
    <location>
        <begin position="165"/>
        <end position="195"/>
    </location>
</feature>
<keyword evidence="6 7" id="KW-0539">Nucleus</keyword>
<sequence length="315" mass="35945">MSLPYDPDQNIEEKRDVRKQYRKIQTDIENANSKEHSIADLSTTIKAVDNLFVKLVKGPQEATLDSAVLLHASAISSEKARSMKSSSGAFDVDDFISRLINFMGGNKSMDSELPDESDASEDGGMPLDWERLGRKALAKSRRVPTMDFMLGPLSIEVKKRAITKRARQEKNTGEASKPQEIREEDIARSENETSNNVRSLEKILEEMDDERVNLFRFVVNPNNFAQSVENIFYLSFLIRDGKVALELSDSGEPELFLCEPPTDEDRMRNNLRKRQIVMEFDMATWQRSIEVFDIRQPMIPERSAANTKIGDKWYG</sequence>
<proteinExistence type="inferred from homology"/>
<comment type="subcellular location">
    <subcellularLocation>
        <location evidence="1 7">Nucleus</location>
    </subcellularLocation>
</comment>
<evidence type="ECO:0000259" key="9">
    <source>
        <dbReference type="Pfam" id="PF08743"/>
    </source>
</evidence>
<dbReference type="STRING" id="1884261.A0A5C3R258"/>
<evidence type="ECO:0000256" key="3">
    <source>
        <dbReference type="ARBA" id="ARBA00022763"/>
    </source>
</evidence>
<evidence type="ECO:0000256" key="6">
    <source>
        <dbReference type="ARBA" id="ARBA00023242"/>
    </source>
</evidence>
<evidence type="ECO:0000313" key="12">
    <source>
        <dbReference type="Proteomes" id="UP000305067"/>
    </source>
</evidence>
<keyword evidence="4 7" id="KW-0233">DNA recombination</keyword>
<dbReference type="GO" id="GO:0005634">
    <property type="term" value="C:nucleus"/>
    <property type="evidence" value="ECO:0007669"/>
    <property type="project" value="UniProtKB-SubCell"/>
</dbReference>
<feature type="compositionally biased region" description="Basic and acidic residues" evidence="8">
    <location>
        <begin position="166"/>
        <end position="191"/>
    </location>
</feature>
<dbReference type="AlphaFoldDB" id="A0A5C3R258"/>
<dbReference type="Proteomes" id="UP000305067">
    <property type="component" value="Unassembled WGS sequence"/>
</dbReference>
<dbReference type="InterPro" id="IPR014854">
    <property type="entry name" value="Nse4_C"/>
</dbReference>
<dbReference type="Pfam" id="PF15412">
    <property type="entry name" value="Nse4-Nse3_bdg"/>
    <property type="match status" value="1"/>
</dbReference>
<evidence type="ECO:0000313" key="11">
    <source>
        <dbReference type="EMBL" id="TFL04824.1"/>
    </source>
</evidence>
<name>A0A5C3R258_9AGAR</name>
<evidence type="ECO:0000256" key="4">
    <source>
        <dbReference type="ARBA" id="ARBA00023172"/>
    </source>
</evidence>
<evidence type="ECO:0000256" key="8">
    <source>
        <dbReference type="SAM" id="MobiDB-lite"/>
    </source>
</evidence>
<protein>
    <recommendedName>
        <fullName evidence="7">Non-structural maintenance of chromosomes element 4</fullName>
    </recommendedName>
</protein>
<feature type="domain" description="Nse4/EID protein Nse3/MAGE-binding" evidence="10">
    <location>
        <begin position="65"/>
        <end position="118"/>
    </location>
</feature>